<evidence type="ECO:0000313" key="8">
    <source>
        <dbReference type="Proteomes" id="UP000037267"/>
    </source>
</evidence>
<dbReference type="EMBL" id="LGSS01000001">
    <property type="protein sequence ID" value="KNF10033.1"/>
    <property type="molecule type" value="Genomic_DNA"/>
</dbReference>
<dbReference type="PANTHER" id="PTHR43525:SF1">
    <property type="entry name" value="PROTEIN MALY"/>
    <property type="match status" value="1"/>
</dbReference>
<dbReference type="EC" id="4.4.1.13" evidence="2"/>
<evidence type="ECO:0000256" key="2">
    <source>
        <dbReference type="ARBA" id="ARBA00012224"/>
    </source>
</evidence>
<dbReference type="PANTHER" id="PTHR43525">
    <property type="entry name" value="PROTEIN MALY"/>
    <property type="match status" value="1"/>
</dbReference>
<evidence type="ECO:0000256" key="1">
    <source>
        <dbReference type="ARBA" id="ARBA00001933"/>
    </source>
</evidence>
<comment type="caution">
    <text evidence="7">The sequence shown here is derived from an EMBL/GenBank/DDBJ whole genome shotgun (WGS) entry which is preliminary data.</text>
</comment>
<accession>A0A0L0WEX0</accession>
<dbReference type="InterPro" id="IPR015424">
    <property type="entry name" value="PyrdxlP-dep_Trfase"/>
</dbReference>
<sequence length="395" mass="45388">MSKYNFDEIIDRKGTYSSKWDGLDRYFGTKEVLPLWVADTDFAPPREVVDALNNRVQHNIYGYPIIEPEHYEPIIKWSKKRYGYDLDVNWIINTPGVVTGLCAAIQALTKEGDEIIIQSPVYPPFFSSVTNNNRKLVENELINNNEIYEIDFDDLEKKASSGNAKMLVLCNPQNPVGRVWNREELQRVIDICIKNNIIIFSDEIHGDIIYKNKKFNSLLSFSKEYYDNIIVATAPSKTFNVPGLFFSYVIVPNQEFKNDISRILTNLSISPGNVFNIPASVAAYEYGEEWLEELLIYLEDNVDYLIDFVKERLPQVKVVKPEGTYLAWLDFSELFESQEELRNFLINEAKVGLNDGTTFGNKGNGFARLNFGCPRSVLKEGLERIEKALVNRNNK</sequence>
<dbReference type="Pfam" id="PF00155">
    <property type="entry name" value="Aminotran_1_2"/>
    <property type="match status" value="1"/>
</dbReference>
<dbReference type="NCBIfam" id="TIGR04350">
    <property type="entry name" value="C_S_lyase_PatB"/>
    <property type="match status" value="1"/>
</dbReference>
<protein>
    <recommendedName>
        <fullName evidence="2">cysteine-S-conjugate beta-lyase</fullName>
        <ecNumber evidence="2">4.4.1.13</ecNumber>
    </recommendedName>
</protein>
<evidence type="ECO:0000313" key="7">
    <source>
        <dbReference type="EMBL" id="KNF10033.1"/>
    </source>
</evidence>
<name>A0A0L0WEX0_GOTPU</name>
<reference evidence="8" key="1">
    <citation type="submission" date="2015-07" db="EMBL/GenBank/DDBJ databases">
        <title>Draft genome sequence of the purine-degrading Gottschalkia purinilyticum DSM 1384 (formerly Clostridium purinilyticum).</title>
        <authorList>
            <person name="Poehlein A."/>
            <person name="Schiel-Bengelsdorf B."/>
            <person name="Bengelsdorf F.R."/>
            <person name="Daniel R."/>
            <person name="Duerre P."/>
        </authorList>
    </citation>
    <scope>NUCLEOTIDE SEQUENCE [LARGE SCALE GENOMIC DNA]</scope>
    <source>
        <strain evidence="8">DSM 1384</strain>
    </source>
</reference>
<dbReference type="STRING" id="1503.CLPU_1c01980"/>
<dbReference type="AlphaFoldDB" id="A0A0L0WEX0"/>
<dbReference type="GO" id="GO:0047804">
    <property type="term" value="F:cysteine-S-conjugate beta-lyase activity"/>
    <property type="evidence" value="ECO:0007669"/>
    <property type="project" value="UniProtKB-EC"/>
</dbReference>
<keyword evidence="8" id="KW-1185">Reference proteome</keyword>
<gene>
    <name evidence="7" type="primary">patB</name>
    <name evidence="7" type="ORF">CLPU_1c01980</name>
</gene>
<organism evidence="7 8">
    <name type="scientific">Gottschalkia purinilytica</name>
    <name type="common">Clostridium purinilyticum</name>
    <dbReference type="NCBI Taxonomy" id="1503"/>
    <lineage>
        <taxon>Bacteria</taxon>
        <taxon>Bacillati</taxon>
        <taxon>Bacillota</taxon>
        <taxon>Tissierellia</taxon>
        <taxon>Tissierellales</taxon>
        <taxon>Gottschalkiaceae</taxon>
        <taxon>Gottschalkia</taxon>
    </lineage>
</organism>
<feature type="domain" description="Aminotransferase class I/classII large" evidence="6">
    <location>
        <begin position="32"/>
        <end position="385"/>
    </location>
</feature>
<dbReference type="InterPro" id="IPR004839">
    <property type="entry name" value="Aminotransferase_I/II_large"/>
</dbReference>
<comment type="cofactor">
    <cofactor evidence="1">
        <name>pyridoxal 5'-phosphate</name>
        <dbReference type="ChEBI" id="CHEBI:597326"/>
    </cofactor>
</comment>
<comment type="similarity">
    <text evidence="5">Belongs to the class-II pyridoxal-phosphate-dependent aminotransferase family. MalY/PatB cystathionine beta-lyase subfamily.</text>
</comment>
<keyword evidence="3" id="KW-0663">Pyridoxal phosphate</keyword>
<dbReference type="Gene3D" id="3.40.640.10">
    <property type="entry name" value="Type I PLP-dependent aspartate aminotransferase-like (Major domain)"/>
    <property type="match status" value="1"/>
</dbReference>
<dbReference type="InterPro" id="IPR051798">
    <property type="entry name" value="Class-II_PLP-Dep_Aminotrans"/>
</dbReference>
<dbReference type="Proteomes" id="UP000037267">
    <property type="component" value="Unassembled WGS sequence"/>
</dbReference>
<dbReference type="RefSeq" id="WP_050353761.1">
    <property type="nucleotide sequence ID" value="NZ_LGSS01000001.1"/>
</dbReference>
<dbReference type="Gene3D" id="3.90.1150.10">
    <property type="entry name" value="Aspartate Aminotransferase, domain 1"/>
    <property type="match status" value="1"/>
</dbReference>
<proteinExistence type="inferred from homology"/>
<evidence type="ECO:0000256" key="5">
    <source>
        <dbReference type="ARBA" id="ARBA00037974"/>
    </source>
</evidence>
<keyword evidence="4 7" id="KW-0456">Lyase</keyword>
<evidence type="ECO:0000256" key="4">
    <source>
        <dbReference type="ARBA" id="ARBA00023239"/>
    </source>
</evidence>
<dbReference type="InterPro" id="IPR015422">
    <property type="entry name" value="PyrdxlP-dep_Trfase_small"/>
</dbReference>
<dbReference type="GO" id="GO:0030170">
    <property type="term" value="F:pyridoxal phosphate binding"/>
    <property type="evidence" value="ECO:0007669"/>
    <property type="project" value="InterPro"/>
</dbReference>
<dbReference type="CDD" id="cd00609">
    <property type="entry name" value="AAT_like"/>
    <property type="match status" value="1"/>
</dbReference>
<dbReference type="InterPro" id="IPR027619">
    <property type="entry name" value="C-S_lyase_PatB-like"/>
</dbReference>
<dbReference type="PATRIC" id="fig|1503.3.peg.1069"/>
<evidence type="ECO:0000256" key="3">
    <source>
        <dbReference type="ARBA" id="ARBA00022898"/>
    </source>
</evidence>
<dbReference type="OrthoDB" id="9802872at2"/>
<evidence type="ECO:0000259" key="6">
    <source>
        <dbReference type="Pfam" id="PF00155"/>
    </source>
</evidence>
<dbReference type="SUPFAM" id="SSF53383">
    <property type="entry name" value="PLP-dependent transferases"/>
    <property type="match status" value="1"/>
</dbReference>
<dbReference type="InterPro" id="IPR015421">
    <property type="entry name" value="PyrdxlP-dep_Trfase_major"/>
</dbReference>